<keyword evidence="2" id="KW-1185">Reference proteome</keyword>
<name>A0ABR7FMG4_9FIRM</name>
<comment type="caution">
    <text evidence="1">The sequence shown here is derived from an EMBL/GenBank/DDBJ whole genome shotgun (WGS) entry which is preliminary data.</text>
</comment>
<dbReference type="Pfam" id="PF10934">
    <property type="entry name" value="Sheath_initiator"/>
    <property type="match status" value="1"/>
</dbReference>
<evidence type="ECO:0000313" key="2">
    <source>
        <dbReference type="Proteomes" id="UP000635828"/>
    </source>
</evidence>
<reference evidence="1 2" key="1">
    <citation type="submission" date="2020-08" db="EMBL/GenBank/DDBJ databases">
        <title>Genome public.</title>
        <authorList>
            <person name="Liu C."/>
            <person name="Sun Q."/>
        </authorList>
    </citation>
    <scope>NUCLEOTIDE SEQUENCE [LARGE SCALE GENOMIC DNA]</scope>
    <source>
        <strain evidence="1 2">NSJ-7</strain>
    </source>
</reference>
<dbReference type="RefSeq" id="WP_024726524.1">
    <property type="nucleotide sequence ID" value="NZ_JACOOS010000002.1"/>
</dbReference>
<dbReference type="InterPro" id="IPR020288">
    <property type="entry name" value="Sheath_initiator"/>
</dbReference>
<protein>
    <submittedName>
        <fullName evidence="1">DUF2634 domain-containing protein</fullName>
    </submittedName>
</protein>
<organism evidence="1 2">
    <name type="scientific">Anaerostipes hominis</name>
    <name type="common">ex Liu et al. 2021</name>
    <dbReference type="NCBI Taxonomy" id="2763018"/>
    <lineage>
        <taxon>Bacteria</taxon>
        <taxon>Bacillati</taxon>
        <taxon>Bacillota</taxon>
        <taxon>Clostridia</taxon>
        <taxon>Lachnospirales</taxon>
        <taxon>Lachnospiraceae</taxon>
        <taxon>Anaerostipes</taxon>
    </lineage>
</organism>
<gene>
    <name evidence="1" type="ORF">H8S22_01910</name>
</gene>
<proteinExistence type="predicted"/>
<accession>A0ABR7FMG4</accession>
<evidence type="ECO:0000313" key="1">
    <source>
        <dbReference type="EMBL" id="MBC5676408.1"/>
    </source>
</evidence>
<dbReference type="EMBL" id="JACOOS010000002">
    <property type="protein sequence ID" value="MBC5676408.1"/>
    <property type="molecule type" value="Genomic_DNA"/>
</dbReference>
<dbReference type="Proteomes" id="UP000635828">
    <property type="component" value="Unassembled WGS sequence"/>
</dbReference>
<sequence length="156" mass="18034">MENVFPEDLDIEEDELDQLEDELTEDRPGYKKSIFFDEETGDLKRDGTGKIVESSGIEAWIQWCMKILKTQRYSCLTYSDDIGIDMEAAFQAESREESENILRTEIKEALEADPYGRTEVVESVEFQWQEEDSLIVTCNITGMDSSNITINTKMEY</sequence>